<dbReference type="GeneID" id="19878733"/>
<feature type="compositionally biased region" description="Basic and acidic residues" evidence="1">
    <location>
        <begin position="383"/>
        <end position="407"/>
    </location>
</feature>
<feature type="compositionally biased region" description="Basic and acidic residues" evidence="1">
    <location>
        <begin position="1098"/>
        <end position="1121"/>
    </location>
</feature>
<feature type="region of interest" description="Disordered" evidence="1">
    <location>
        <begin position="165"/>
        <end position="188"/>
    </location>
</feature>
<evidence type="ECO:0000256" key="1">
    <source>
        <dbReference type="SAM" id="MobiDB-lite"/>
    </source>
</evidence>
<feature type="compositionally biased region" description="Basic and acidic residues" evidence="1">
    <location>
        <begin position="583"/>
        <end position="602"/>
    </location>
</feature>
<sequence>MDKNRKKIMEELMQKLEEKNRKREENGGGRDEASARNVLEQGIRENEVRGDDESKDKVQVDDDVLYIDKELLSDRKSKTKKRSEGLKNAIKCIQCQFEVNGSEVNFVFYCPQCNEYWLILNEMMGIEGNESSINLSRLGDNVEDESKVEVLQKILADLLPSVSSEDSKDEEKYRTEIEATEKEESKASFDREQLNLAISDVIEALQSRKQDSSRSRISKSGALRQTGFFSIGIQEGAANVPEPKNKPKVGAKSETASKESVNKSGKALKRKADEMNEKPSDLTDETTQQVQGKERTSGKEEEPGAVDKKESKIFYTPISVSDTYLILQNESTTKSSETGKAIDGKDSRVESLERSNTKKEIEKSVDQESIAGKSSKGTSVGEKSAKSLIKEKLPQESPKEETDRSIKSVDMQSAMGNTVSELNDNLKVMMPSEFVQLEEGEISDRDHMRPEHKTSSTQAVDGKSEKSSVSSVEKGSKPGEKTFYTDMLSTISQLWSKKSVNKKSPRDRSELSSSQARKMDKTPAEAGKEKPTGTSMESRSSMDKLESSGRDKEKISSKISSVTPSISIREVKQSSMVKSTTPKNEETSEEQTKPRTETEKGSKNGKSTVSFAGEKMVESKPIDRSNVDRTEGTGYAADVENELSMPVKDGVSEERKTESSDKSVSARSTGKNTVERSITVSSRENAQKPSQKVVGKGNSHNLVDDMRKLVEEEESLKVKKKSPNNTIKSDSSFTTQTRTTTDRSSEKSSKIYQMSDAELKEAIGDTEKLQSLEKKLNATNSTLNRHVSSIQDAVGAHDDFITAQEVVLGDETLKQMENKSREEEEQSKAEKKVQKTVEGSGVTGSSKPTLGKSMIDSLQVRKRSRSELDKEDEKAAETVPTETITVRTPTEEVFNDSDIIDNVPTEKKSFIDVLKSKIDSNRSVRDIGDHTESEQSIGVSYFDDDKRKSSLGKSNEISERMFGSKVSADAKTIENIGDYNDAEQQVAEESREGMKSDGKTIENIGDYNDTEQQVAEESREGMKSDGKTIENIGDYNDTEQQVAEESREGMKSDGKTIENIGDYNDTEQQVAEESREGMKSDGKTIENIGDYNDAEQQVAEKSREGMKSDENMARDERKNMERSAGPVSESSSPAGKTTTSSEIRTKSRNMSTITNYGSGVKSESSTSRLKDSVIKEVKNLSSIKESSSRSTSPTLSSTPVKSAKKEKGRISEIRKTLTSGQKEDKKALLSKSISSKASSSVEQKSPVPEKSKPSKASIPSAEDKSTVREPLSSGDIVFPKTPTTSNIKERKSTSVNVSTAGSSTIYSNSNPLVVVDTDKKEPKEEESSEKLPMQQKSDEKGAQPKLEKMTDGSVAKDKSLRSVGSKGVPVELMYEDVSAARESKIKGVDGVTKKETGDEKLKGKKIEGEEKKKKLVDDKRKEGEPAEDKSMADKVPSDRRTGEKQPKDKEQIDLSKIQKGRGTKSDMIASSSSSTRKESVENQHKAFISDKEGMEQSTSKVPVSQLKESINHSVSSSTHDKSVSKVEQSEQKTDEKQQLTHHVSFSDYSSYEVETVEEEPAAGRRDTEEEKVKKKKARRSKGEESTEIGKESRAASVIIPRYKLKPTRKRKDKHKVKVYLLHSRMTSSDSLSDKSDKVDVGDGRVQQLVKFFEKIIKKTDEKKE</sequence>
<feature type="compositionally biased region" description="Basic and acidic residues" evidence="1">
    <location>
        <begin position="1203"/>
        <end position="1227"/>
    </location>
</feature>
<keyword evidence="3" id="KW-1185">Reference proteome</keyword>
<dbReference type="OMA" id="VELMYED"/>
<feature type="compositionally biased region" description="Basic and acidic residues" evidence="1">
    <location>
        <begin position="1561"/>
        <end position="1572"/>
    </location>
</feature>
<dbReference type="STRING" id="948595.L2GVI8"/>
<feature type="compositionally biased region" description="Low complexity" evidence="1">
    <location>
        <begin position="1180"/>
        <end position="1201"/>
    </location>
</feature>
<feature type="compositionally biased region" description="Polar residues" evidence="1">
    <location>
        <begin position="1495"/>
        <end position="1508"/>
    </location>
</feature>
<evidence type="ECO:0000313" key="3">
    <source>
        <dbReference type="Proteomes" id="UP000011081"/>
    </source>
</evidence>
<dbReference type="OrthoDB" id="10611988at2759"/>
<feature type="compositionally biased region" description="Basic and acidic residues" evidence="1">
    <location>
        <begin position="1580"/>
        <end position="1593"/>
    </location>
</feature>
<feature type="compositionally biased region" description="Basic and acidic residues" evidence="1">
    <location>
        <begin position="1475"/>
        <end position="1494"/>
    </location>
</feature>
<feature type="compositionally biased region" description="Polar residues" evidence="1">
    <location>
        <begin position="487"/>
        <end position="498"/>
    </location>
</feature>
<evidence type="ECO:0000313" key="2">
    <source>
        <dbReference type="EMBL" id="ELA47649.1"/>
    </source>
</evidence>
<feature type="compositionally biased region" description="Low complexity" evidence="1">
    <location>
        <begin position="557"/>
        <end position="568"/>
    </location>
</feature>
<proteinExistence type="predicted"/>
<feature type="compositionally biased region" description="Basic and acidic residues" evidence="1">
    <location>
        <begin position="650"/>
        <end position="661"/>
    </location>
</feature>
<feature type="compositionally biased region" description="Basic and acidic residues" evidence="1">
    <location>
        <begin position="1044"/>
        <end position="1056"/>
    </location>
</feature>
<name>L2GVI8_VAVCU</name>
<accession>L2GVI8</accession>
<feature type="compositionally biased region" description="Basic and acidic residues" evidence="1">
    <location>
        <begin position="42"/>
        <end position="56"/>
    </location>
</feature>
<feature type="compositionally biased region" description="Low complexity" evidence="1">
    <location>
        <begin position="1229"/>
        <end position="1246"/>
    </location>
</feature>
<feature type="compositionally biased region" description="Basic and acidic residues" evidence="1">
    <location>
        <begin position="1378"/>
        <end position="1453"/>
    </location>
</feature>
<organism evidence="2 3">
    <name type="scientific">Vavraia culicis (isolate floridensis)</name>
    <name type="common">Microsporidian parasite</name>
    <dbReference type="NCBI Taxonomy" id="948595"/>
    <lineage>
        <taxon>Eukaryota</taxon>
        <taxon>Fungi</taxon>
        <taxon>Fungi incertae sedis</taxon>
        <taxon>Microsporidia</taxon>
        <taxon>Pleistophoridae</taxon>
        <taxon>Vavraia</taxon>
    </lineage>
</organism>
<dbReference type="VEuPathDB" id="MicrosporidiaDB:VCUG_00850"/>
<feature type="compositionally biased region" description="Polar residues" evidence="1">
    <location>
        <begin position="662"/>
        <end position="690"/>
    </location>
</feature>
<dbReference type="HOGENOM" id="CLU_242039_0_0_1"/>
<feature type="compositionally biased region" description="Basic and acidic residues" evidence="1">
    <location>
        <begin position="865"/>
        <end position="876"/>
    </location>
</feature>
<feature type="compositionally biased region" description="Basic and acidic residues" evidence="1">
    <location>
        <begin position="340"/>
        <end position="366"/>
    </location>
</feature>
<feature type="compositionally biased region" description="Polar residues" evidence="1">
    <location>
        <begin position="573"/>
        <end position="582"/>
    </location>
</feature>
<feature type="compositionally biased region" description="Basic and acidic residues" evidence="1">
    <location>
        <begin position="1168"/>
        <end position="1178"/>
    </location>
</feature>
<feature type="compositionally biased region" description="Basic and acidic residues" evidence="1">
    <location>
        <begin position="517"/>
        <end position="531"/>
    </location>
</feature>
<feature type="region of interest" description="Disordered" evidence="1">
    <location>
        <begin position="812"/>
        <end position="888"/>
    </location>
</feature>
<feature type="region of interest" description="Disordered" evidence="1">
    <location>
        <begin position="431"/>
        <end position="753"/>
    </location>
</feature>
<dbReference type="InParanoid" id="L2GVI8"/>
<feature type="compositionally biased region" description="Basic and acidic residues" evidence="1">
    <location>
        <begin position="292"/>
        <end position="312"/>
    </location>
</feature>
<feature type="compositionally biased region" description="Basic and acidic residues" evidence="1">
    <location>
        <begin position="1336"/>
        <end position="1360"/>
    </location>
</feature>
<reference evidence="3" key="1">
    <citation type="submission" date="2011-03" db="EMBL/GenBank/DDBJ databases">
        <title>The genome sequence of Vavraia culicis strain floridensis.</title>
        <authorList>
            <consortium name="The Broad Institute Genome Sequencing Platform"/>
            <person name="Cuomo C."/>
            <person name="Becnel J."/>
            <person name="Sanscrainte N."/>
            <person name="Young S.K."/>
            <person name="Zeng Q."/>
            <person name="Gargeya S."/>
            <person name="Fitzgerald M."/>
            <person name="Haas B."/>
            <person name="Abouelleil A."/>
            <person name="Alvarado L."/>
            <person name="Arachchi H.M."/>
            <person name="Berlin A."/>
            <person name="Chapman S.B."/>
            <person name="Gearin G."/>
            <person name="Goldberg J."/>
            <person name="Griggs A."/>
            <person name="Gujja S."/>
            <person name="Hansen M."/>
            <person name="Heiman D."/>
            <person name="Howarth C."/>
            <person name="Larimer J."/>
            <person name="Lui A."/>
            <person name="MacDonald P.J.P."/>
            <person name="McCowen C."/>
            <person name="Montmayeur A."/>
            <person name="Murphy C."/>
            <person name="Neiman D."/>
            <person name="Pearson M."/>
            <person name="Priest M."/>
            <person name="Roberts A."/>
            <person name="Saif S."/>
            <person name="Shea T."/>
            <person name="Sisk P."/>
            <person name="Stolte C."/>
            <person name="Sykes S."/>
            <person name="Wortman J."/>
            <person name="Nusbaum C."/>
            <person name="Birren B."/>
        </authorList>
    </citation>
    <scope>NUCLEOTIDE SEQUENCE [LARGE SCALE GENOMIC DNA]</scope>
    <source>
        <strain evidence="3">floridensis</strain>
    </source>
</reference>
<feature type="compositionally biased region" description="Basic and acidic residues" evidence="1">
    <location>
        <begin position="270"/>
        <end position="281"/>
    </location>
</feature>
<feature type="compositionally biased region" description="Basic and acidic residues" evidence="1">
    <location>
        <begin position="1316"/>
        <end position="1329"/>
    </location>
</feature>
<feature type="compositionally biased region" description="Basic and acidic residues" evidence="1">
    <location>
        <begin position="1"/>
        <end position="34"/>
    </location>
</feature>
<protein>
    <submittedName>
        <fullName evidence="2">Uncharacterized protein</fullName>
    </submittedName>
</protein>
<dbReference type="Proteomes" id="UP000011081">
    <property type="component" value="Unassembled WGS sequence"/>
</dbReference>
<feature type="region of interest" description="Disordered" evidence="1">
    <location>
        <begin position="975"/>
        <end position="1595"/>
    </location>
</feature>
<feature type="region of interest" description="Disordered" evidence="1">
    <location>
        <begin position="1"/>
        <end position="56"/>
    </location>
</feature>
<dbReference type="EMBL" id="GL877414">
    <property type="protein sequence ID" value="ELA47649.1"/>
    <property type="molecule type" value="Genomic_DNA"/>
</dbReference>
<feature type="compositionally biased region" description="Basic and acidic residues" evidence="1">
    <location>
        <begin position="442"/>
        <end position="454"/>
    </location>
</feature>
<feature type="compositionally biased region" description="Basic and acidic residues" evidence="1">
    <location>
        <begin position="740"/>
        <end position="749"/>
    </location>
</feature>
<feature type="compositionally biased region" description="Basic and acidic residues" evidence="1">
    <location>
        <begin position="1072"/>
        <end position="1084"/>
    </location>
</feature>
<feature type="compositionally biased region" description="Basic and acidic residues" evidence="1">
    <location>
        <begin position="615"/>
        <end position="631"/>
    </location>
</feature>
<feature type="compositionally biased region" description="Polar residues" evidence="1">
    <location>
        <begin position="1128"/>
        <end position="1167"/>
    </location>
</feature>
<gene>
    <name evidence="2" type="ORF">VCUG_00850</name>
</gene>
<feature type="region of interest" description="Disordered" evidence="1">
    <location>
        <begin position="234"/>
        <end position="313"/>
    </location>
</feature>
<feature type="compositionally biased region" description="Basic and acidic residues" evidence="1">
    <location>
        <begin position="988"/>
        <end position="1000"/>
    </location>
</feature>
<dbReference type="RefSeq" id="XP_008073870.1">
    <property type="nucleotide sequence ID" value="XM_008075679.1"/>
</dbReference>
<feature type="region of interest" description="Disordered" evidence="1">
    <location>
        <begin position="330"/>
        <end position="409"/>
    </location>
</feature>
<feature type="compositionally biased region" description="Basic and acidic residues" evidence="1">
    <location>
        <begin position="1518"/>
        <end position="1538"/>
    </location>
</feature>
<feature type="compositionally biased region" description="Basic and acidic residues" evidence="1">
    <location>
        <begin position="812"/>
        <end position="835"/>
    </location>
</feature>
<feature type="compositionally biased region" description="Basic and acidic residues" evidence="1">
    <location>
        <begin position="540"/>
        <end position="556"/>
    </location>
</feature>
<feature type="compositionally biased region" description="Basic and acidic residues" evidence="1">
    <location>
        <begin position="1016"/>
        <end position="1028"/>
    </location>
</feature>
<feature type="compositionally biased region" description="Polar residues" evidence="1">
    <location>
        <begin position="1293"/>
        <end position="1311"/>
    </location>
</feature>
<feature type="compositionally biased region" description="Low complexity" evidence="1">
    <location>
        <begin position="729"/>
        <end position="739"/>
    </location>
</feature>